<reference evidence="1 2" key="1">
    <citation type="submission" date="2020-07" db="EMBL/GenBank/DDBJ databases">
        <authorList>
            <person name="Pollenz R.S."/>
            <person name="Bancroft C.T."/>
            <person name="Cornely K."/>
            <person name="Smith L.A."/>
            <person name="Fackenthal J.D."/>
            <person name="Perez M.T."/>
            <person name="Gainey M.D."/>
            <person name="Carvell W.N."/>
            <person name="Spence R.D."/>
            <person name="Chalal J."/>
            <person name="Beyer A.R."/>
            <person name="Garlena R.A."/>
            <person name="Russell D.A."/>
            <person name="Pope W.H."/>
            <person name="Jacobs-Sera D."/>
            <person name="Hatfull G.F."/>
        </authorList>
    </citation>
    <scope>NUCLEOTIDE SEQUENCE [LARGE SCALE GENOMIC DNA]</scope>
</reference>
<dbReference type="RefSeq" id="YP_009952233.1">
    <property type="nucleotide sequence ID" value="NC_051609.1"/>
</dbReference>
<accession>A0A7G8LM39</accession>
<organism evidence="1 2">
    <name type="scientific">Mycobacterium phage Ellie</name>
    <dbReference type="NCBI Taxonomy" id="2762405"/>
    <lineage>
        <taxon>Viruses</taxon>
        <taxon>Duplodnaviria</taxon>
        <taxon>Heunggongvirae</taxon>
        <taxon>Uroviricota</taxon>
        <taxon>Caudoviricetes</taxon>
        <taxon>Weiservirinae</taxon>
        <taxon>Amginevirus</taxon>
        <taxon>Amginevirus ellie</taxon>
    </lineage>
</organism>
<dbReference type="Proteomes" id="UP000515878">
    <property type="component" value="Segment"/>
</dbReference>
<name>A0A7G8LM39_9CAUD</name>
<gene>
    <name evidence="1" type="primary">88</name>
    <name evidence="1" type="ORF">SEA_ELLIE_88</name>
</gene>
<evidence type="ECO:0000313" key="2">
    <source>
        <dbReference type="Proteomes" id="UP000515878"/>
    </source>
</evidence>
<evidence type="ECO:0000313" key="1">
    <source>
        <dbReference type="EMBL" id="QNJ58311.1"/>
    </source>
</evidence>
<dbReference type="EMBL" id="MT723940">
    <property type="protein sequence ID" value="QNJ58311.1"/>
    <property type="molecule type" value="Genomic_DNA"/>
</dbReference>
<dbReference type="GeneID" id="60323679"/>
<keyword evidence="2" id="KW-1185">Reference proteome</keyword>
<sequence length="84" mass="9405">MTVGVVAQRLETARALIRRLGLQDARPFCARDLRVSCRGHILDLVLIDEDAKVSPEGLDTLQWALRPQGGEVFRLRRASLPPPF</sequence>
<dbReference type="KEGG" id="vg:60323679"/>
<proteinExistence type="predicted"/>
<protein>
    <submittedName>
        <fullName evidence="1">Uncharacterized protein</fullName>
    </submittedName>
</protein>